<dbReference type="GO" id="GO:0006631">
    <property type="term" value="P:fatty acid metabolic process"/>
    <property type="evidence" value="ECO:0007669"/>
    <property type="project" value="InterPro"/>
</dbReference>
<sequence length="541" mass="60676">MKAPLLNKNIDPASVQLWIVGGGIAGMSVAAFAIRDGKVPASHIHILEETALPGGSLDGAAAPLQPKQHAWVTRGGRMLTDETYLCLWDLFATIPARDDPSISVREECRRFNEEVRTHAQGRLIDRAHRIVDAAQLGFSVTNRAQMLRLLALPETLIGSRRIDEFFDEHFFQTNFWRMWRTTFAFQKWHSAVELRRYFLRFVQEFPRIHTLAGVKRTKYNQYDSLVVPLQRWLTAQGVDVRFGTRVVDADFSTDAHGMRRATRLAIETATGSDAIELGGDDLAFFTLGSITADSTYGGNDSVPELIRDRRDHGWSLWQNIARKAPDFGRPAAFYGNVDEHKWESFTLTMRDDVLLRRIEAYTGNAPGTGALMTWFESGWHLSIVVPRQPHFPDLPQGWTTLWGYGFEIDNDGDYVKKPMSAATGREILTELVRQLGCDDILEHVLATTDVTTVMLPYASALFACRAPGDRPAVLPRGTENFAFLGQFVEMEEDVVFTVEYSVRCAMLATYALLGIERAIPDIYHGLADPKVGLAAVEVALR</sequence>
<dbReference type="GO" id="GO:0050151">
    <property type="term" value="F:oleate hydratase activity"/>
    <property type="evidence" value="ECO:0007669"/>
    <property type="project" value="InterPro"/>
</dbReference>
<evidence type="ECO:0000313" key="3">
    <source>
        <dbReference type="Proteomes" id="UP000240505"/>
    </source>
</evidence>
<dbReference type="AlphaFoldDB" id="A0A2R4CG61"/>
<dbReference type="RefSeq" id="WP_107143908.1">
    <property type="nucleotide sequence ID" value="NZ_CP028324.1"/>
</dbReference>
<accession>A0A2R4CG61</accession>
<organism evidence="2 3">
    <name type="scientific">Pseudoduganella armeniaca</name>
    <dbReference type="NCBI Taxonomy" id="2072590"/>
    <lineage>
        <taxon>Bacteria</taxon>
        <taxon>Pseudomonadati</taxon>
        <taxon>Pseudomonadota</taxon>
        <taxon>Betaproteobacteria</taxon>
        <taxon>Burkholderiales</taxon>
        <taxon>Oxalobacteraceae</taxon>
        <taxon>Telluria group</taxon>
        <taxon>Pseudoduganella</taxon>
    </lineage>
</organism>
<keyword evidence="3" id="KW-1185">Reference proteome</keyword>
<dbReference type="EMBL" id="CP028324">
    <property type="protein sequence ID" value="AVR98575.1"/>
    <property type="molecule type" value="Genomic_DNA"/>
</dbReference>
<dbReference type="Pfam" id="PF06100">
    <property type="entry name" value="MCRA"/>
    <property type="match status" value="1"/>
</dbReference>
<keyword evidence="1" id="KW-1133">Transmembrane helix</keyword>
<dbReference type="InterPro" id="IPR036188">
    <property type="entry name" value="FAD/NAD-bd_sf"/>
</dbReference>
<proteinExistence type="predicted"/>
<dbReference type="NCBIfam" id="NF010584">
    <property type="entry name" value="PRK13977.1"/>
    <property type="match status" value="1"/>
</dbReference>
<dbReference type="OrthoDB" id="4540221at2"/>
<dbReference type="GO" id="GO:0071949">
    <property type="term" value="F:FAD binding"/>
    <property type="evidence" value="ECO:0007669"/>
    <property type="project" value="InterPro"/>
</dbReference>
<keyword evidence="1" id="KW-0812">Transmembrane</keyword>
<dbReference type="KEGG" id="masz:C9I28_25280"/>
<protein>
    <submittedName>
        <fullName evidence="2">Oleate hydratase</fullName>
    </submittedName>
</protein>
<evidence type="ECO:0000313" key="2">
    <source>
        <dbReference type="EMBL" id="AVR98575.1"/>
    </source>
</evidence>
<feature type="transmembrane region" description="Helical" evidence="1">
    <location>
        <begin position="15"/>
        <end position="34"/>
    </location>
</feature>
<dbReference type="InterPro" id="IPR010354">
    <property type="entry name" value="Oleate_hydratase"/>
</dbReference>
<keyword evidence="1" id="KW-0472">Membrane</keyword>
<dbReference type="PANTHER" id="PTHR37417:SF2">
    <property type="entry name" value="67 KDA MYOSIN-CROSS-REACTIVE ANTIGEN FAMILY PROTEIN (AFU_ORTHOLOGUE AFUA_5G09970)"/>
    <property type="match status" value="1"/>
</dbReference>
<dbReference type="PANTHER" id="PTHR37417">
    <property type="entry name" value="67 KDA MYOSIN-CROSS-REACTIVE ANTIGEN FAMILY PROTEIN (AFU_ORTHOLOGUE AFUA_5G09970)"/>
    <property type="match status" value="1"/>
</dbReference>
<dbReference type="SUPFAM" id="SSF51905">
    <property type="entry name" value="FAD/NAD(P)-binding domain"/>
    <property type="match status" value="1"/>
</dbReference>
<gene>
    <name evidence="2" type="ORF">C9I28_25280</name>
</gene>
<name>A0A2R4CG61_9BURK</name>
<evidence type="ECO:0000256" key="1">
    <source>
        <dbReference type="SAM" id="Phobius"/>
    </source>
</evidence>
<dbReference type="Gene3D" id="3.50.50.60">
    <property type="entry name" value="FAD/NAD(P)-binding domain"/>
    <property type="match status" value="3"/>
</dbReference>
<reference evidence="2 3" key="1">
    <citation type="submission" date="2018-03" db="EMBL/GenBank/DDBJ databases">
        <title>Massilia armeniaca sp. nov., isolated from desert soil.</title>
        <authorList>
            <person name="Huang H."/>
            <person name="Ren M."/>
        </authorList>
    </citation>
    <scope>NUCLEOTIDE SEQUENCE [LARGE SCALE GENOMIC DNA]</scope>
    <source>
        <strain evidence="2 3">ZMN-3</strain>
    </source>
</reference>
<dbReference type="Proteomes" id="UP000240505">
    <property type="component" value="Chromosome"/>
</dbReference>